<evidence type="ECO:0000313" key="7">
    <source>
        <dbReference type="Proteomes" id="UP000035642"/>
    </source>
</evidence>
<evidence type="ECO:0000313" key="8">
    <source>
        <dbReference type="WBParaSite" id="ACAC_0000506901-mRNA-1"/>
    </source>
</evidence>
<comment type="similarity">
    <text evidence="1">Belongs to the protein-tyrosine phosphatase family. Non-receptor class dual specificity subfamily.</text>
</comment>
<organism evidence="7 8">
    <name type="scientific">Angiostrongylus cantonensis</name>
    <name type="common">Rat lungworm</name>
    <dbReference type="NCBI Taxonomy" id="6313"/>
    <lineage>
        <taxon>Eukaryota</taxon>
        <taxon>Metazoa</taxon>
        <taxon>Ecdysozoa</taxon>
        <taxon>Nematoda</taxon>
        <taxon>Chromadorea</taxon>
        <taxon>Rhabditida</taxon>
        <taxon>Rhabditina</taxon>
        <taxon>Rhabditomorpha</taxon>
        <taxon>Strongyloidea</taxon>
        <taxon>Metastrongylidae</taxon>
        <taxon>Angiostrongylus</taxon>
    </lineage>
</organism>
<dbReference type="AlphaFoldDB" id="A0A0K0D4S4"/>
<proteinExistence type="inferred from homology"/>
<keyword evidence="3" id="KW-0378">Hydrolase</keyword>
<dbReference type="GO" id="GO:0033550">
    <property type="term" value="F:MAP kinase tyrosine phosphatase activity"/>
    <property type="evidence" value="ECO:0007669"/>
    <property type="project" value="TreeGrafter"/>
</dbReference>
<dbReference type="Proteomes" id="UP000035642">
    <property type="component" value="Unassembled WGS sequence"/>
</dbReference>
<dbReference type="GO" id="GO:0017017">
    <property type="term" value="F:MAP kinase tyrosine/serine/threonine phosphatase activity"/>
    <property type="evidence" value="ECO:0007669"/>
    <property type="project" value="TreeGrafter"/>
</dbReference>
<evidence type="ECO:0000256" key="3">
    <source>
        <dbReference type="ARBA" id="ARBA00022801"/>
    </source>
</evidence>
<evidence type="ECO:0000256" key="4">
    <source>
        <dbReference type="ARBA" id="ARBA00022912"/>
    </source>
</evidence>
<dbReference type="PANTHER" id="PTHR10159:SF519">
    <property type="entry name" value="DUAL SPECIFICITY PROTEIN PHOSPHATASE MPK3"/>
    <property type="match status" value="1"/>
</dbReference>
<dbReference type="PROSITE" id="PS50056">
    <property type="entry name" value="TYR_PHOSPHATASE_2"/>
    <property type="match status" value="1"/>
</dbReference>
<dbReference type="PROSITE" id="PS50054">
    <property type="entry name" value="TYR_PHOSPHATASE_DUAL"/>
    <property type="match status" value="1"/>
</dbReference>
<feature type="domain" description="Tyrosine-protein phosphatase" evidence="5">
    <location>
        <begin position="35"/>
        <end position="185"/>
    </location>
</feature>
<dbReference type="CDD" id="cd14498">
    <property type="entry name" value="DSP"/>
    <property type="match status" value="1"/>
</dbReference>
<dbReference type="InterPro" id="IPR000340">
    <property type="entry name" value="Dual-sp_phosphatase_cat-dom"/>
</dbReference>
<dbReference type="STRING" id="6313.A0A0K0D4S4"/>
<evidence type="ECO:0000259" key="5">
    <source>
        <dbReference type="PROSITE" id="PS50054"/>
    </source>
</evidence>
<reference evidence="7" key="1">
    <citation type="submission" date="2012-09" db="EMBL/GenBank/DDBJ databases">
        <authorList>
            <person name="Martin A.A."/>
        </authorList>
    </citation>
    <scope>NUCLEOTIDE SEQUENCE</scope>
</reference>
<sequence>LRGCAESFGAIDTKFMEQQEDNGCVRLHDILDIKECICKSRKYCYAGRGRRRAASQSGLWAVIVALKQFQITHAIDISNIGLNKKFPGIEYKEFNVDDNNIANISKYFEEACEFIDAARNKGGKTVIYCAAGISRSATLAIMYLVIKGGKSLRDSYYHVNQVRFLFRSCHFDLPISNVYNRLLRQEMNI</sequence>
<name>A0A0K0D4S4_ANGCA</name>
<keyword evidence="7" id="KW-1185">Reference proteome</keyword>
<dbReference type="InterPro" id="IPR020422">
    <property type="entry name" value="TYR_PHOSPHATASE_DUAL_dom"/>
</dbReference>
<dbReference type="InterPro" id="IPR029021">
    <property type="entry name" value="Prot-tyrosine_phosphatase-like"/>
</dbReference>
<dbReference type="Gene3D" id="3.90.190.10">
    <property type="entry name" value="Protein tyrosine phosphatase superfamily"/>
    <property type="match status" value="1"/>
</dbReference>
<dbReference type="GO" id="GO:0005737">
    <property type="term" value="C:cytoplasm"/>
    <property type="evidence" value="ECO:0007669"/>
    <property type="project" value="TreeGrafter"/>
</dbReference>
<evidence type="ECO:0000256" key="1">
    <source>
        <dbReference type="ARBA" id="ARBA00008601"/>
    </source>
</evidence>
<dbReference type="WBParaSite" id="ACAC_0000506901-mRNA-1">
    <property type="protein sequence ID" value="ACAC_0000506901-mRNA-1"/>
    <property type="gene ID" value="ACAC_0000506901"/>
</dbReference>
<dbReference type="GO" id="GO:0043409">
    <property type="term" value="P:negative regulation of MAPK cascade"/>
    <property type="evidence" value="ECO:0007669"/>
    <property type="project" value="TreeGrafter"/>
</dbReference>
<evidence type="ECO:0000256" key="2">
    <source>
        <dbReference type="ARBA" id="ARBA00013064"/>
    </source>
</evidence>
<dbReference type="SMART" id="SM00195">
    <property type="entry name" value="DSPc"/>
    <property type="match status" value="1"/>
</dbReference>
<evidence type="ECO:0000259" key="6">
    <source>
        <dbReference type="PROSITE" id="PS50056"/>
    </source>
</evidence>
<dbReference type="SUPFAM" id="SSF52799">
    <property type="entry name" value="(Phosphotyrosine protein) phosphatases II"/>
    <property type="match status" value="1"/>
</dbReference>
<keyword evidence="4" id="KW-0904">Protein phosphatase</keyword>
<dbReference type="EC" id="3.1.3.48" evidence="2"/>
<dbReference type="InterPro" id="IPR000387">
    <property type="entry name" value="Tyr_Pase_dom"/>
</dbReference>
<accession>A0A0K0D4S4</accession>
<dbReference type="PANTHER" id="PTHR10159">
    <property type="entry name" value="DUAL SPECIFICITY PROTEIN PHOSPHATASE"/>
    <property type="match status" value="1"/>
</dbReference>
<dbReference type="GO" id="GO:0008330">
    <property type="term" value="F:protein tyrosine/threonine phosphatase activity"/>
    <property type="evidence" value="ECO:0007669"/>
    <property type="project" value="TreeGrafter"/>
</dbReference>
<feature type="domain" description="Tyrosine specific protein phosphatases" evidence="6">
    <location>
        <begin position="105"/>
        <end position="163"/>
    </location>
</feature>
<protein>
    <recommendedName>
        <fullName evidence="2">protein-tyrosine-phosphatase</fullName>
        <ecNumber evidence="2">3.1.3.48</ecNumber>
    </recommendedName>
</protein>
<reference evidence="8" key="2">
    <citation type="submission" date="2017-02" db="UniProtKB">
        <authorList>
            <consortium name="WormBaseParasite"/>
        </authorList>
    </citation>
    <scope>IDENTIFICATION</scope>
</reference>
<dbReference type="Pfam" id="PF00782">
    <property type="entry name" value="DSPc"/>
    <property type="match status" value="1"/>
</dbReference>